<dbReference type="Gene3D" id="3.30.565.10">
    <property type="entry name" value="Histidine kinase-like ATPase, C-terminal domain"/>
    <property type="match status" value="1"/>
</dbReference>
<dbReference type="InterPro" id="IPR003594">
    <property type="entry name" value="HATPase_dom"/>
</dbReference>
<dbReference type="Pfam" id="PF02518">
    <property type="entry name" value="HATPase_c"/>
    <property type="match status" value="1"/>
</dbReference>
<dbReference type="PANTHER" id="PTHR45436">
    <property type="entry name" value="SENSOR HISTIDINE KINASE YKOH"/>
    <property type="match status" value="1"/>
</dbReference>
<dbReference type="EC" id="2.7.13.3" evidence="2"/>
<keyword evidence="3" id="KW-0597">Phosphoprotein</keyword>
<dbReference type="InterPro" id="IPR005467">
    <property type="entry name" value="His_kinase_dom"/>
</dbReference>
<dbReference type="InterPro" id="IPR050428">
    <property type="entry name" value="TCS_sensor_his_kinase"/>
</dbReference>
<dbReference type="RefSeq" id="WP_343788884.1">
    <property type="nucleotide sequence ID" value="NZ_BAAAFH010000022.1"/>
</dbReference>
<evidence type="ECO:0000256" key="2">
    <source>
        <dbReference type="ARBA" id="ARBA00012438"/>
    </source>
</evidence>
<name>A0ABN1MSH4_9FLAO</name>
<sequence length="457" mass="52877">MKIRNKILIYFSSTVIALSAISFVLIYLLFSEYREEEFQQQQNEKIKYTIGLITDFKDMSEELSFLMDEQNINDFYDEKLLVFDSQKDLIFSSLDDLPITHSNEILNQLSPSKRWIETKDGNYDLIGVYVENNGKSYYAISKAYDEFGYSKMYYLRTVLTGLFIAITVIVLFVSFFLSNAISKPITRLAEQLTRTDLSSEKPVELDPDTSSYELNYLTDRFNELLRRTNTAFSFQRHTIHHISHELKTPVAVLVSELEKTKNTIHDPLLESRLDNLVNKAKSLGEIINVLLEISKIESGQDIQKTKLRTDEILFDLISELASIYPDFHFEIRYTPDTFNEDRLILTANKMLLKQAFLNLLTNCVTYGTENRAEIHLDCSSPEQLRIAVINHGNPVSKEEENYLFHRFFRGENSRGKLGFGLGLVLTQRIIRFHNGSVSYQNPSGDENIFEVVFTNKV</sequence>
<keyword evidence="8" id="KW-0472">Membrane</keyword>
<organism evidence="10 11">
    <name type="scientific">Wandonia haliotis</name>
    <dbReference type="NCBI Taxonomy" id="574963"/>
    <lineage>
        <taxon>Bacteria</taxon>
        <taxon>Pseudomonadati</taxon>
        <taxon>Bacteroidota</taxon>
        <taxon>Flavobacteriia</taxon>
        <taxon>Flavobacteriales</taxon>
        <taxon>Crocinitomicaceae</taxon>
        <taxon>Wandonia</taxon>
    </lineage>
</organism>
<protein>
    <recommendedName>
        <fullName evidence="2">histidine kinase</fullName>
        <ecNumber evidence="2">2.7.13.3</ecNumber>
    </recommendedName>
</protein>
<evidence type="ECO:0000256" key="7">
    <source>
        <dbReference type="ARBA" id="ARBA00022989"/>
    </source>
</evidence>
<evidence type="ECO:0000256" key="3">
    <source>
        <dbReference type="ARBA" id="ARBA00022553"/>
    </source>
</evidence>
<dbReference type="Proteomes" id="UP001501126">
    <property type="component" value="Unassembled WGS sequence"/>
</dbReference>
<evidence type="ECO:0000256" key="8">
    <source>
        <dbReference type="SAM" id="Phobius"/>
    </source>
</evidence>
<evidence type="ECO:0000256" key="1">
    <source>
        <dbReference type="ARBA" id="ARBA00000085"/>
    </source>
</evidence>
<evidence type="ECO:0000313" key="10">
    <source>
        <dbReference type="EMBL" id="GAA0876316.1"/>
    </source>
</evidence>
<dbReference type="Gene3D" id="1.10.287.130">
    <property type="match status" value="1"/>
</dbReference>
<gene>
    <name evidence="10" type="ORF">GCM10009118_27260</name>
</gene>
<evidence type="ECO:0000256" key="6">
    <source>
        <dbReference type="ARBA" id="ARBA00022777"/>
    </source>
</evidence>
<keyword evidence="7 8" id="KW-1133">Transmembrane helix</keyword>
<evidence type="ECO:0000256" key="5">
    <source>
        <dbReference type="ARBA" id="ARBA00022692"/>
    </source>
</evidence>
<evidence type="ECO:0000259" key="9">
    <source>
        <dbReference type="PROSITE" id="PS50109"/>
    </source>
</evidence>
<evidence type="ECO:0000313" key="11">
    <source>
        <dbReference type="Proteomes" id="UP001501126"/>
    </source>
</evidence>
<accession>A0ABN1MSH4</accession>
<keyword evidence="5 8" id="KW-0812">Transmembrane</keyword>
<feature type="domain" description="Histidine kinase" evidence="9">
    <location>
        <begin position="241"/>
        <end position="457"/>
    </location>
</feature>
<dbReference type="InterPro" id="IPR003661">
    <property type="entry name" value="HisK_dim/P_dom"/>
</dbReference>
<dbReference type="CDD" id="cd00082">
    <property type="entry name" value="HisKA"/>
    <property type="match status" value="1"/>
</dbReference>
<dbReference type="PANTHER" id="PTHR45436:SF5">
    <property type="entry name" value="SENSOR HISTIDINE KINASE TRCS"/>
    <property type="match status" value="1"/>
</dbReference>
<proteinExistence type="predicted"/>
<dbReference type="SUPFAM" id="SSF47384">
    <property type="entry name" value="Homodimeric domain of signal transducing histidine kinase"/>
    <property type="match status" value="1"/>
</dbReference>
<keyword evidence="4" id="KW-0808">Transferase</keyword>
<dbReference type="Pfam" id="PF00512">
    <property type="entry name" value="HisKA"/>
    <property type="match status" value="1"/>
</dbReference>
<reference evidence="10 11" key="1">
    <citation type="journal article" date="2019" name="Int. J. Syst. Evol. Microbiol.">
        <title>The Global Catalogue of Microorganisms (GCM) 10K type strain sequencing project: providing services to taxonomists for standard genome sequencing and annotation.</title>
        <authorList>
            <consortium name="The Broad Institute Genomics Platform"/>
            <consortium name="The Broad Institute Genome Sequencing Center for Infectious Disease"/>
            <person name="Wu L."/>
            <person name="Ma J."/>
        </authorList>
    </citation>
    <scope>NUCLEOTIDE SEQUENCE [LARGE SCALE GENOMIC DNA]</scope>
    <source>
        <strain evidence="10 11">JCM 16083</strain>
    </source>
</reference>
<keyword evidence="11" id="KW-1185">Reference proteome</keyword>
<feature type="transmembrane region" description="Helical" evidence="8">
    <location>
        <begin position="153"/>
        <end position="177"/>
    </location>
</feature>
<dbReference type="Gene3D" id="6.10.340.10">
    <property type="match status" value="1"/>
</dbReference>
<dbReference type="PROSITE" id="PS50109">
    <property type="entry name" value="HIS_KIN"/>
    <property type="match status" value="1"/>
</dbReference>
<dbReference type="InterPro" id="IPR036890">
    <property type="entry name" value="HATPase_C_sf"/>
</dbReference>
<dbReference type="SUPFAM" id="SSF55874">
    <property type="entry name" value="ATPase domain of HSP90 chaperone/DNA topoisomerase II/histidine kinase"/>
    <property type="match status" value="1"/>
</dbReference>
<dbReference type="EMBL" id="BAAAFH010000022">
    <property type="protein sequence ID" value="GAA0876316.1"/>
    <property type="molecule type" value="Genomic_DNA"/>
</dbReference>
<keyword evidence="6 10" id="KW-0418">Kinase</keyword>
<dbReference type="SMART" id="SM00387">
    <property type="entry name" value="HATPase_c"/>
    <property type="match status" value="1"/>
</dbReference>
<evidence type="ECO:0000256" key="4">
    <source>
        <dbReference type="ARBA" id="ARBA00022679"/>
    </source>
</evidence>
<dbReference type="InterPro" id="IPR036097">
    <property type="entry name" value="HisK_dim/P_sf"/>
</dbReference>
<dbReference type="SMART" id="SM00388">
    <property type="entry name" value="HisKA"/>
    <property type="match status" value="1"/>
</dbReference>
<comment type="catalytic activity">
    <reaction evidence="1">
        <text>ATP + protein L-histidine = ADP + protein N-phospho-L-histidine.</text>
        <dbReference type="EC" id="2.7.13.3"/>
    </reaction>
</comment>
<dbReference type="GO" id="GO:0016301">
    <property type="term" value="F:kinase activity"/>
    <property type="evidence" value="ECO:0007669"/>
    <property type="project" value="UniProtKB-KW"/>
</dbReference>
<feature type="transmembrane region" description="Helical" evidence="8">
    <location>
        <begin position="7"/>
        <end position="30"/>
    </location>
</feature>
<comment type="caution">
    <text evidence="10">The sequence shown here is derived from an EMBL/GenBank/DDBJ whole genome shotgun (WGS) entry which is preliminary data.</text>
</comment>